<dbReference type="EMBL" id="JAUIZM010000006">
    <property type="protein sequence ID" value="KAK1377712.1"/>
    <property type="molecule type" value="Genomic_DNA"/>
</dbReference>
<dbReference type="PANTHER" id="PTHR31672:SF13">
    <property type="entry name" value="F-BOX PROTEIN CPR30-LIKE"/>
    <property type="match status" value="1"/>
</dbReference>
<organism evidence="2 3">
    <name type="scientific">Heracleum sosnowskyi</name>
    <dbReference type="NCBI Taxonomy" id="360622"/>
    <lineage>
        <taxon>Eukaryota</taxon>
        <taxon>Viridiplantae</taxon>
        <taxon>Streptophyta</taxon>
        <taxon>Embryophyta</taxon>
        <taxon>Tracheophyta</taxon>
        <taxon>Spermatophyta</taxon>
        <taxon>Magnoliopsida</taxon>
        <taxon>eudicotyledons</taxon>
        <taxon>Gunneridae</taxon>
        <taxon>Pentapetalae</taxon>
        <taxon>asterids</taxon>
        <taxon>campanulids</taxon>
        <taxon>Apiales</taxon>
        <taxon>Apiaceae</taxon>
        <taxon>Apioideae</taxon>
        <taxon>apioid superclade</taxon>
        <taxon>Tordylieae</taxon>
        <taxon>Tordyliinae</taxon>
        <taxon>Heracleum</taxon>
    </lineage>
</organism>
<dbReference type="InterPro" id="IPR013187">
    <property type="entry name" value="F-box-assoc_dom_typ3"/>
</dbReference>
<comment type="caution">
    <text evidence="2">The sequence shown here is derived from an EMBL/GenBank/DDBJ whole genome shotgun (WGS) entry which is preliminary data.</text>
</comment>
<dbReference type="NCBIfam" id="TIGR01640">
    <property type="entry name" value="F_box_assoc_1"/>
    <property type="match status" value="1"/>
</dbReference>
<evidence type="ECO:0000259" key="1">
    <source>
        <dbReference type="SMART" id="SM00256"/>
    </source>
</evidence>
<dbReference type="Pfam" id="PF08268">
    <property type="entry name" value="FBA_3"/>
    <property type="match status" value="1"/>
</dbReference>
<dbReference type="InterPro" id="IPR036047">
    <property type="entry name" value="F-box-like_dom_sf"/>
</dbReference>
<gene>
    <name evidence="2" type="ORF">POM88_024456</name>
</gene>
<keyword evidence="3" id="KW-1185">Reference proteome</keyword>
<sequence length="368" mass="41234">MKSSSNCSSTSGDMLTEDLIYEILLRLPVKSLLCFKAVSKYWCSLIRSPSFIKSHLSITRPGDDETLIVVEHHDDLSFSLLHLGCCKIAADLKSPFSEGELPSRDPYVEIVGSANGIVCVSSCDVQFSFLKCTYLWNPATKEKKLIPPHTTPDGKQNYNVPSGIGFDPIDNDFKVVTHNHDAVYSANMNAWRAIPSNSVISSLRISFGVWVDRFLCWTTIRGGFTALDLNKEVFNFFTELPNRFKYGHIAKFNNSIVVINNEDEGYNKRGGEFSLWMLDDVECLSGGGAEASWTPMLTVNVDVRITVLYAQQYFNTGNLLISCGGSWYLYNTDTKENKKLPVSETWGHIFMYKESLVSIAGFKHVECS</sequence>
<accession>A0AAD8I452</accession>
<evidence type="ECO:0000313" key="2">
    <source>
        <dbReference type="EMBL" id="KAK1377712.1"/>
    </source>
</evidence>
<dbReference type="Gene3D" id="1.20.1280.50">
    <property type="match status" value="1"/>
</dbReference>
<dbReference type="PANTHER" id="PTHR31672">
    <property type="entry name" value="BNACNNG10540D PROTEIN"/>
    <property type="match status" value="1"/>
</dbReference>
<name>A0AAD8I452_9APIA</name>
<dbReference type="InterPro" id="IPR001810">
    <property type="entry name" value="F-box_dom"/>
</dbReference>
<evidence type="ECO:0000313" key="3">
    <source>
        <dbReference type="Proteomes" id="UP001237642"/>
    </source>
</evidence>
<reference evidence="2" key="2">
    <citation type="submission" date="2023-05" db="EMBL/GenBank/DDBJ databases">
        <authorList>
            <person name="Schelkunov M.I."/>
        </authorList>
    </citation>
    <scope>NUCLEOTIDE SEQUENCE</scope>
    <source>
        <strain evidence="2">Hsosn_3</strain>
        <tissue evidence="2">Leaf</tissue>
    </source>
</reference>
<proteinExistence type="predicted"/>
<dbReference type="SMART" id="SM00256">
    <property type="entry name" value="FBOX"/>
    <property type="match status" value="1"/>
</dbReference>
<reference evidence="2" key="1">
    <citation type="submission" date="2023-02" db="EMBL/GenBank/DDBJ databases">
        <title>Genome of toxic invasive species Heracleum sosnowskyi carries increased number of genes despite the absence of recent whole-genome duplications.</title>
        <authorList>
            <person name="Schelkunov M."/>
            <person name="Shtratnikova V."/>
            <person name="Makarenko M."/>
            <person name="Klepikova A."/>
            <person name="Omelchenko D."/>
            <person name="Novikova G."/>
            <person name="Obukhova E."/>
            <person name="Bogdanov V."/>
            <person name="Penin A."/>
            <person name="Logacheva M."/>
        </authorList>
    </citation>
    <scope>NUCLEOTIDE SEQUENCE</scope>
    <source>
        <strain evidence="2">Hsosn_3</strain>
        <tissue evidence="2">Leaf</tissue>
    </source>
</reference>
<feature type="domain" description="F-box" evidence="1">
    <location>
        <begin position="15"/>
        <end position="55"/>
    </location>
</feature>
<protein>
    <recommendedName>
        <fullName evidence="1">F-box domain-containing protein</fullName>
    </recommendedName>
</protein>
<dbReference type="InterPro" id="IPR050796">
    <property type="entry name" value="SCF_F-box_component"/>
</dbReference>
<dbReference type="Proteomes" id="UP001237642">
    <property type="component" value="Unassembled WGS sequence"/>
</dbReference>
<dbReference type="InterPro" id="IPR017451">
    <property type="entry name" value="F-box-assoc_interact_dom"/>
</dbReference>
<dbReference type="Pfam" id="PF00646">
    <property type="entry name" value="F-box"/>
    <property type="match status" value="1"/>
</dbReference>
<dbReference type="CDD" id="cd22157">
    <property type="entry name" value="F-box_AtFBW1-like"/>
    <property type="match status" value="1"/>
</dbReference>
<dbReference type="SUPFAM" id="SSF81383">
    <property type="entry name" value="F-box domain"/>
    <property type="match status" value="1"/>
</dbReference>
<dbReference type="AlphaFoldDB" id="A0AAD8I452"/>